<dbReference type="PROSITE" id="PS51186">
    <property type="entry name" value="GNAT"/>
    <property type="match status" value="1"/>
</dbReference>
<dbReference type="Pfam" id="PF00583">
    <property type="entry name" value="Acetyltransf_1"/>
    <property type="match status" value="1"/>
</dbReference>
<dbReference type="RefSeq" id="WP_008844865.1">
    <property type="nucleotide sequence ID" value="NZ_BAEN01000046.1"/>
</dbReference>
<dbReference type="SUPFAM" id="SSF55729">
    <property type="entry name" value="Acyl-CoA N-acyltransferases (Nat)"/>
    <property type="match status" value="1"/>
</dbReference>
<evidence type="ECO:0000313" key="3">
    <source>
        <dbReference type="Proteomes" id="UP000006334"/>
    </source>
</evidence>
<evidence type="ECO:0000313" key="2">
    <source>
        <dbReference type="EMBL" id="GAC15060.1"/>
    </source>
</evidence>
<comment type="caution">
    <text evidence="2">The sequence shown here is derived from an EMBL/GenBank/DDBJ whole genome shotgun (WGS) entry which is preliminary data.</text>
</comment>
<keyword evidence="2" id="KW-0808">Transferase</keyword>
<evidence type="ECO:0000259" key="1">
    <source>
        <dbReference type="PROSITE" id="PS51186"/>
    </source>
</evidence>
<dbReference type="AlphaFoldDB" id="K6YUV8"/>
<protein>
    <submittedName>
        <fullName evidence="2">GCN5-related N-acetyltransferase</fullName>
    </submittedName>
</protein>
<dbReference type="InterPro" id="IPR000182">
    <property type="entry name" value="GNAT_dom"/>
</dbReference>
<dbReference type="Proteomes" id="UP000006334">
    <property type="component" value="Unassembled WGS sequence"/>
</dbReference>
<organism evidence="2 3">
    <name type="scientific">Aliiglaciecola lipolytica E3</name>
    <dbReference type="NCBI Taxonomy" id="1127673"/>
    <lineage>
        <taxon>Bacteria</taxon>
        <taxon>Pseudomonadati</taxon>
        <taxon>Pseudomonadota</taxon>
        <taxon>Gammaproteobacteria</taxon>
        <taxon>Alteromonadales</taxon>
        <taxon>Alteromonadaceae</taxon>
        <taxon>Aliiglaciecola</taxon>
    </lineage>
</organism>
<reference evidence="2 3" key="1">
    <citation type="journal article" date="2017" name="Antonie Van Leeuwenhoek">
        <title>Rhizobium rhizosphaerae sp. nov., a novel species isolated from rice rhizosphere.</title>
        <authorList>
            <person name="Zhao J.J."/>
            <person name="Zhang J."/>
            <person name="Zhang R.J."/>
            <person name="Zhang C.W."/>
            <person name="Yin H.Q."/>
            <person name="Zhang X.X."/>
        </authorList>
    </citation>
    <scope>NUCLEOTIDE SEQUENCE [LARGE SCALE GENOMIC DNA]</scope>
    <source>
        <strain evidence="2 3">E3</strain>
    </source>
</reference>
<proteinExistence type="predicted"/>
<dbReference type="InterPro" id="IPR016181">
    <property type="entry name" value="Acyl_CoA_acyltransferase"/>
</dbReference>
<sequence length="192" mass="21535">MQPPNRQEIEFSQLSPSHFERIITLGNQVHGDNYLDAKGIESLYKKSFKDDINASYVSLIGDKLIGFRLTIAATKWTPDKWCTPEKWNIPEHQVCYFKCNTVDSAYRGEGVGSKLLQLSIQKASQQGALAGLAHIWLASPGNSAFQYFSKCGGELVKEHPEKWRAMSVHEGYCCPVCPDICECVAAEMLLKF</sequence>
<dbReference type="GO" id="GO:0016747">
    <property type="term" value="F:acyltransferase activity, transferring groups other than amino-acyl groups"/>
    <property type="evidence" value="ECO:0007669"/>
    <property type="project" value="InterPro"/>
</dbReference>
<dbReference type="CDD" id="cd04301">
    <property type="entry name" value="NAT_SF"/>
    <property type="match status" value="1"/>
</dbReference>
<accession>K6YUV8</accession>
<dbReference type="eggNOG" id="COG1246">
    <property type="taxonomic scope" value="Bacteria"/>
</dbReference>
<dbReference type="STRING" id="1127673.GLIP_2434"/>
<dbReference type="OrthoDB" id="6321659at2"/>
<dbReference type="Gene3D" id="3.40.630.30">
    <property type="match status" value="1"/>
</dbReference>
<feature type="domain" description="N-acetyltransferase" evidence="1">
    <location>
        <begin position="9"/>
        <end position="171"/>
    </location>
</feature>
<gene>
    <name evidence="2" type="ORF">GLIP_2434</name>
</gene>
<name>K6YUV8_9ALTE</name>
<dbReference type="EMBL" id="BAEN01000046">
    <property type="protein sequence ID" value="GAC15060.1"/>
    <property type="molecule type" value="Genomic_DNA"/>
</dbReference>
<keyword evidence="3" id="KW-1185">Reference proteome</keyword>